<dbReference type="AlphaFoldDB" id="A0A3B1ATP3"/>
<dbReference type="InterPro" id="IPR013686">
    <property type="entry name" value="Polypept-transport_assoc_ShlB"/>
</dbReference>
<evidence type="ECO:0000256" key="9">
    <source>
        <dbReference type="SAM" id="MobiDB-lite"/>
    </source>
</evidence>
<evidence type="ECO:0000256" key="1">
    <source>
        <dbReference type="ARBA" id="ARBA00004442"/>
    </source>
</evidence>
<dbReference type="EMBL" id="UOFX01000021">
    <property type="protein sequence ID" value="VAX07142.1"/>
    <property type="molecule type" value="Genomic_DNA"/>
</dbReference>
<feature type="region of interest" description="Disordered" evidence="9">
    <location>
        <begin position="41"/>
        <end position="62"/>
    </location>
</feature>
<keyword evidence="5" id="KW-0812">Transmembrane</keyword>
<protein>
    <recommendedName>
        <fullName evidence="10">POTRA domain-containing protein</fullName>
    </recommendedName>
</protein>
<dbReference type="GO" id="GO:0009279">
    <property type="term" value="C:cell outer membrane"/>
    <property type="evidence" value="ECO:0007669"/>
    <property type="project" value="UniProtKB-SubCell"/>
</dbReference>
<comment type="similarity">
    <text evidence="2">Belongs to the TPS (TC 1.B.20) family.</text>
</comment>
<evidence type="ECO:0000256" key="6">
    <source>
        <dbReference type="ARBA" id="ARBA00022927"/>
    </source>
</evidence>
<evidence type="ECO:0000256" key="2">
    <source>
        <dbReference type="ARBA" id="ARBA00009055"/>
    </source>
</evidence>
<dbReference type="PROSITE" id="PS51779">
    <property type="entry name" value="POTRA"/>
    <property type="match status" value="1"/>
</dbReference>
<evidence type="ECO:0000256" key="8">
    <source>
        <dbReference type="ARBA" id="ARBA00023237"/>
    </source>
</evidence>
<dbReference type="Pfam" id="PF08479">
    <property type="entry name" value="POTRA_2"/>
    <property type="match status" value="1"/>
</dbReference>
<gene>
    <name evidence="11" type="ORF">MNBD_GAMMA26-1422</name>
</gene>
<keyword evidence="3" id="KW-0813">Transport</keyword>
<dbReference type="InterPro" id="IPR005565">
    <property type="entry name" value="Hemolysn_activator_HlyB_C"/>
</dbReference>
<keyword evidence="8" id="KW-0998">Cell outer membrane</keyword>
<dbReference type="PANTHER" id="PTHR34597">
    <property type="entry name" value="SLR1661 PROTEIN"/>
    <property type="match status" value="1"/>
</dbReference>
<dbReference type="InterPro" id="IPR034746">
    <property type="entry name" value="POTRA"/>
</dbReference>
<evidence type="ECO:0000259" key="10">
    <source>
        <dbReference type="PROSITE" id="PS51779"/>
    </source>
</evidence>
<dbReference type="GO" id="GO:0046819">
    <property type="term" value="P:protein secretion by the type V secretion system"/>
    <property type="evidence" value="ECO:0007669"/>
    <property type="project" value="TreeGrafter"/>
</dbReference>
<keyword evidence="7" id="KW-0472">Membrane</keyword>
<dbReference type="Gene3D" id="3.10.20.310">
    <property type="entry name" value="membrane protein fhac"/>
    <property type="match status" value="1"/>
</dbReference>
<dbReference type="GO" id="GO:0008320">
    <property type="term" value="F:protein transmembrane transporter activity"/>
    <property type="evidence" value="ECO:0007669"/>
    <property type="project" value="TreeGrafter"/>
</dbReference>
<dbReference type="InterPro" id="IPR051544">
    <property type="entry name" value="TPS_OM_transporter"/>
</dbReference>
<evidence type="ECO:0000256" key="7">
    <source>
        <dbReference type="ARBA" id="ARBA00023136"/>
    </source>
</evidence>
<feature type="compositionally biased region" description="Basic and acidic residues" evidence="9">
    <location>
        <begin position="41"/>
        <end position="53"/>
    </location>
</feature>
<sequence length="573" mass="64371">MDSYQSYNSTQGQSLLKQIAFPILALALSDVAAQQPMERIERPGEHHTPRLELEESAPTPPMILPPLQPLTDGERLTAGLRIHIRQFQFKGNTAFSNRELEEITDSFKNRSITSAELHEIRQLITRLYVDNGYINSGVVIPDQKVTGGSITLEIIEGVLANIELTGNNRLRASYILDRIKPGTDSPLNINSLRQHLQLLRQNPLISRINAELAPGLQRGAGILRIKVQETERPYQITASYDNHRSPAVGAERKQLAVYHRNLLGFGDMLSGHIGKTLGLHDYAISYSIPLNAYDTQLTMRYDKSRSKVIESPFNNLDIKSRSHTIGIGIRQPLHKTTSTELALELALERRRSKTYLLGLPFSFSPGVEDGASHISVLRFTQHWMQRSPRQVLTFSSRFSFGLNAMDATVNSSLPDSKFISWLGQFLWARRVGDHGVQVSFRTNLQLTEDSLLPLEQFAVGGAYSVRGYRENQLVRDVGLVSSLEFKIPLLRSEAGYSQVHLIPFLDYGWAKPKFGPSLEPASIQSLGIGLQWTPGRHLHAKIFWAAPLRNIDNGNEHDWQDSGIHFSVAYNLF</sequence>
<evidence type="ECO:0000256" key="4">
    <source>
        <dbReference type="ARBA" id="ARBA00022452"/>
    </source>
</evidence>
<keyword evidence="4" id="KW-1134">Transmembrane beta strand</keyword>
<organism evidence="11">
    <name type="scientific">hydrothermal vent metagenome</name>
    <dbReference type="NCBI Taxonomy" id="652676"/>
    <lineage>
        <taxon>unclassified sequences</taxon>
        <taxon>metagenomes</taxon>
        <taxon>ecological metagenomes</taxon>
    </lineage>
</organism>
<keyword evidence="6" id="KW-0653">Protein transport</keyword>
<dbReference type="GO" id="GO:0098046">
    <property type="term" value="C:type V protein secretion system complex"/>
    <property type="evidence" value="ECO:0007669"/>
    <property type="project" value="TreeGrafter"/>
</dbReference>
<dbReference type="PANTHER" id="PTHR34597:SF3">
    <property type="entry name" value="OUTER MEMBRANE TRANSPORTER CDIB"/>
    <property type="match status" value="1"/>
</dbReference>
<evidence type="ECO:0000256" key="5">
    <source>
        <dbReference type="ARBA" id="ARBA00022692"/>
    </source>
</evidence>
<dbReference type="Gene3D" id="2.40.160.50">
    <property type="entry name" value="membrane protein fhac: a member of the omp85/tpsb transporter family"/>
    <property type="match status" value="1"/>
</dbReference>
<name>A0A3B1ATP3_9ZZZZ</name>
<evidence type="ECO:0000256" key="3">
    <source>
        <dbReference type="ARBA" id="ARBA00022448"/>
    </source>
</evidence>
<comment type="subcellular location">
    <subcellularLocation>
        <location evidence="1">Cell outer membrane</location>
    </subcellularLocation>
</comment>
<proteinExistence type="inferred from homology"/>
<feature type="domain" description="POTRA" evidence="10">
    <location>
        <begin position="82"/>
        <end position="157"/>
    </location>
</feature>
<evidence type="ECO:0000313" key="11">
    <source>
        <dbReference type="EMBL" id="VAX07142.1"/>
    </source>
</evidence>
<reference evidence="11" key="1">
    <citation type="submission" date="2018-06" db="EMBL/GenBank/DDBJ databases">
        <authorList>
            <person name="Zhirakovskaya E."/>
        </authorList>
    </citation>
    <scope>NUCLEOTIDE SEQUENCE</scope>
</reference>
<accession>A0A3B1ATP3</accession>
<dbReference type="Pfam" id="PF03865">
    <property type="entry name" value="ShlB"/>
    <property type="match status" value="1"/>
</dbReference>